<organism evidence="3 4">
    <name type="scientific">Pleodorina starrii</name>
    <dbReference type="NCBI Taxonomy" id="330485"/>
    <lineage>
        <taxon>Eukaryota</taxon>
        <taxon>Viridiplantae</taxon>
        <taxon>Chlorophyta</taxon>
        <taxon>core chlorophytes</taxon>
        <taxon>Chlorophyceae</taxon>
        <taxon>CS clade</taxon>
        <taxon>Chlamydomonadales</taxon>
        <taxon>Volvocaceae</taxon>
        <taxon>Pleodorina</taxon>
    </lineage>
</organism>
<feature type="transmembrane region" description="Helical" evidence="2">
    <location>
        <begin position="176"/>
        <end position="195"/>
    </location>
</feature>
<feature type="transmembrane region" description="Helical" evidence="2">
    <location>
        <begin position="891"/>
        <end position="908"/>
    </location>
</feature>
<feature type="transmembrane region" description="Helical" evidence="2">
    <location>
        <begin position="1027"/>
        <end position="1048"/>
    </location>
</feature>
<dbReference type="AlphaFoldDB" id="A0A9W6BMY8"/>
<proteinExistence type="predicted"/>
<feature type="region of interest" description="Disordered" evidence="1">
    <location>
        <begin position="841"/>
        <end position="873"/>
    </location>
</feature>
<protein>
    <submittedName>
        <fullName evidence="3">Uncharacterized protein</fullName>
    </submittedName>
</protein>
<accession>A0A9W6BMY8</accession>
<dbReference type="Proteomes" id="UP001165080">
    <property type="component" value="Unassembled WGS sequence"/>
</dbReference>
<evidence type="ECO:0000256" key="1">
    <source>
        <dbReference type="SAM" id="MobiDB-lite"/>
    </source>
</evidence>
<gene>
    <name evidence="3" type="primary">PLESTB001437</name>
    <name evidence="3" type="ORF">PLESTB_000878400</name>
</gene>
<reference evidence="3 4" key="1">
    <citation type="journal article" date="2023" name="Commun. Biol.">
        <title>Reorganization of the ancestral sex-determining regions during the evolution of trioecy in Pleodorina starrii.</title>
        <authorList>
            <person name="Takahashi K."/>
            <person name="Suzuki S."/>
            <person name="Kawai-Toyooka H."/>
            <person name="Yamamoto K."/>
            <person name="Hamaji T."/>
            <person name="Ootsuki R."/>
            <person name="Yamaguchi H."/>
            <person name="Kawachi M."/>
            <person name="Higashiyama T."/>
            <person name="Nozaki H."/>
        </authorList>
    </citation>
    <scope>NUCLEOTIDE SEQUENCE [LARGE SCALE GENOMIC DNA]</scope>
    <source>
        <strain evidence="3 4">NIES-4479</strain>
    </source>
</reference>
<keyword evidence="2" id="KW-1133">Transmembrane helix</keyword>
<comment type="caution">
    <text evidence="3">The sequence shown here is derived from an EMBL/GenBank/DDBJ whole genome shotgun (WGS) entry which is preliminary data.</text>
</comment>
<keyword evidence="2" id="KW-0812">Transmembrane</keyword>
<dbReference type="EMBL" id="BRXU01000010">
    <property type="protein sequence ID" value="GLC54547.1"/>
    <property type="molecule type" value="Genomic_DNA"/>
</dbReference>
<evidence type="ECO:0000313" key="3">
    <source>
        <dbReference type="EMBL" id="GLC54547.1"/>
    </source>
</evidence>
<feature type="transmembrane region" description="Helical" evidence="2">
    <location>
        <begin position="1098"/>
        <end position="1116"/>
    </location>
</feature>
<sequence length="1145" mass="127444">MFLGSGDTTAALSLYRSSGSNVLRVRGRLDIDGEINTISQTMLNNLEAIREAYLPLGAPSINELRTQRNELLGDIARAVTDYHAALIANRELQMAHRSDTNMLYGFMLVLGLVLLVLFVFLMGSEFVKYKDAKRQRDIMRPNESSSLPSTKEREIYQLFVENEERDILLRLVRTELVFLTLICVCICLLIFANMWRRYMRAFNQRAFEFDPSANPMLTNLFLIIKSDVIVLYALSMDPNFVPIDGFSASVRQKIDGRQLPLPRTDILTDSEATSLVKRAEYDQLYNAMQDVNGNSQRHLDVVHSYNVNSLTLELSDAAEKLQKLLLRQNDPVEGDVSGPLTQQQLTDIVRNELVPALHPPISLVHHMRCSVTYAFFDVTAKCSYVAVPGADATIEDIVLRGSLAHILKQLSDETDVRARSYRLNNENIQWELPLQYTSQAPDVRNVPPPKSAIFSGSASKICADVQAFPSTSYGFMEWVMQTQPGQQPPDGDTLTPKQAGLQEFLVYKIAAQPGSPGGLPSKAEVMRKVIKLLEDNLGLPGFAFQYLSVSASGSTVVIHLYRRDRRKGMLGALAVDSLQAAMGDETAVQQALNLVPDVSRYTSFELLRETNFTEFMVLSADLLDSAVVRISSSMASDGNAPPIGVYYPSRPLRGAVSAWQPQEPLNTVAELSELLKRGMLTVMASHKFAFTVADVKNAVLDGAIATWSMPDGVVLAQLRQAYIDILQDTENDAAAAVRSGGGSERFISYDRFKAKLMAMRGMDVAATLLAPLYQMAQVGDSLQQHYTSHSMYFGLQVLVVKCYRLGAALFSVTLLIWMVYYTVRRFGFVLKTEKALKQIKDMQKQKDPPAGTPLPPQETAAHPDNKVSKGKKEDAVQKANKYVDEYLLRQALVWAVAIMLIVIVFAYTDKSNSIEQYNESVATYNSRQLITSADEATELLVSPTNNGPSVNFGLQTLLASSPNLLRQTASWFDTTVAQIKPQLKDPVVISGSDTAVQQLYALVTEVLRAYESGNTLLLTRTKTPFPYIDVIGNGVLLLLTIGIAVFVYRTMNPFDNLEMARELKAKLDRHRREQSESSATDLMCLIARDANSYEIQQLTIRLVIGVVGIFFVITYITKVHRSGSQYGAALYGSNLYRQRMAYRLS</sequence>
<keyword evidence="4" id="KW-1185">Reference proteome</keyword>
<keyword evidence="2" id="KW-0472">Membrane</keyword>
<name>A0A9W6BMY8_9CHLO</name>
<evidence type="ECO:0000256" key="2">
    <source>
        <dbReference type="SAM" id="Phobius"/>
    </source>
</evidence>
<evidence type="ECO:0000313" key="4">
    <source>
        <dbReference type="Proteomes" id="UP001165080"/>
    </source>
</evidence>
<feature type="transmembrane region" description="Helical" evidence="2">
    <location>
        <begin position="102"/>
        <end position="123"/>
    </location>
</feature>
<feature type="transmembrane region" description="Helical" evidence="2">
    <location>
        <begin position="802"/>
        <end position="823"/>
    </location>
</feature>
<feature type="compositionally biased region" description="Basic and acidic residues" evidence="1">
    <location>
        <begin position="861"/>
        <end position="873"/>
    </location>
</feature>